<keyword evidence="1" id="KW-0547">Nucleotide-binding</keyword>
<dbReference type="Proteomes" id="UP000654913">
    <property type="component" value="Chromosome 6"/>
</dbReference>
<reference evidence="6" key="1">
    <citation type="submission" date="2021-01" db="EMBL/GenBank/DDBJ databases">
        <authorList>
            <consortium name="Aspergillus puulaauensis MK2 genome sequencing consortium"/>
            <person name="Kazuki M."/>
            <person name="Futagami T."/>
        </authorList>
    </citation>
    <scope>NUCLEOTIDE SEQUENCE</scope>
    <source>
        <strain evidence="6">MK2</strain>
    </source>
</reference>
<dbReference type="OrthoDB" id="4423012at2759"/>
<organism evidence="6 7">
    <name type="scientific">Aspergillus puulaauensis</name>
    <dbReference type="NCBI Taxonomy" id="1220207"/>
    <lineage>
        <taxon>Eukaryota</taxon>
        <taxon>Fungi</taxon>
        <taxon>Dikarya</taxon>
        <taxon>Ascomycota</taxon>
        <taxon>Pezizomycotina</taxon>
        <taxon>Eurotiomycetes</taxon>
        <taxon>Eurotiomycetidae</taxon>
        <taxon>Eurotiales</taxon>
        <taxon>Aspergillaceae</taxon>
        <taxon>Aspergillus</taxon>
    </lineage>
</organism>
<name>A0A7R7XUB0_9EURO</name>
<dbReference type="RefSeq" id="XP_041559302.1">
    <property type="nucleotide sequence ID" value="XM_041706969.1"/>
</dbReference>
<dbReference type="InterPro" id="IPR027417">
    <property type="entry name" value="P-loop_NTPase"/>
</dbReference>
<keyword evidence="7" id="KW-1185">Reference proteome</keyword>
<keyword evidence="4" id="KW-0067">ATP-binding</keyword>
<dbReference type="GO" id="GO:0043139">
    <property type="term" value="F:5'-3' DNA helicase activity"/>
    <property type="evidence" value="ECO:0007669"/>
    <property type="project" value="TreeGrafter"/>
</dbReference>
<dbReference type="GO" id="GO:0005524">
    <property type="term" value="F:ATP binding"/>
    <property type="evidence" value="ECO:0007669"/>
    <property type="project" value="UniProtKB-KW"/>
</dbReference>
<feature type="domain" description="DNA2/NAM7 helicase-like C-terminal" evidence="5">
    <location>
        <begin position="15"/>
        <end position="95"/>
    </location>
</feature>
<protein>
    <recommendedName>
        <fullName evidence="5">DNA2/NAM7 helicase-like C-terminal domain-containing protein</fullName>
    </recommendedName>
</protein>
<accession>A0A7R7XUB0</accession>
<dbReference type="GO" id="GO:0016787">
    <property type="term" value="F:hydrolase activity"/>
    <property type="evidence" value="ECO:0007669"/>
    <property type="project" value="UniProtKB-KW"/>
</dbReference>
<gene>
    <name evidence="6" type="ORF">APUU_60156S</name>
</gene>
<evidence type="ECO:0000313" key="6">
    <source>
        <dbReference type="EMBL" id="BCS27108.1"/>
    </source>
</evidence>
<evidence type="ECO:0000256" key="3">
    <source>
        <dbReference type="ARBA" id="ARBA00022806"/>
    </source>
</evidence>
<dbReference type="GeneID" id="64977113"/>
<keyword evidence="3" id="KW-0347">Helicase</keyword>
<reference evidence="6" key="2">
    <citation type="submission" date="2021-02" db="EMBL/GenBank/DDBJ databases">
        <title>Aspergillus puulaauensis MK2 genome sequence.</title>
        <authorList>
            <person name="Futagami T."/>
            <person name="Mori K."/>
            <person name="Kadooka C."/>
            <person name="Tanaka T."/>
        </authorList>
    </citation>
    <scope>NUCLEOTIDE SEQUENCE</scope>
    <source>
        <strain evidence="6">MK2</strain>
    </source>
</reference>
<dbReference type="SUPFAM" id="SSF52540">
    <property type="entry name" value="P-loop containing nucleoside triphosphate hydrolases"/>
    <property type="match status" value="1"/>
</dbReference>
<dbReference type="InterPro" id="IPR041679">
    <property type="entry name" value="DNA2/NAM7-like_C"/>
</dbReference>
<dbReference type="AlphaFoldDB" id="A0A7R7XUB0"/>
<dbReference type="EMBL" id="AP024448">
    <property type="protein sequence ID" value="BCS27108.1"/>
    <property type="molecule type" value="Genomic_DNA"/>
</dbReference>
<keyword evidence="2" id="KW-0378">Hydrolase</keyword>
<dbReference type="KEGG" id="apuu:APUU_60156S"/>
<dbReference type="InterPro" id="IPR050534">
    <property type="entry name" value="Coronavir_polyprotein_1ab"/>
</dbReference>
<dbReference type="Gene3D" id="3.40.50.300">
    <property type="entry name" value="P-loop containing nucleotide triphosphate hydrolases"/>
    <property type="match status" value="1"/>
</dbReference>
<proteinExistence type="predicted"/>
<dbReference type="PANTHER" id="PTHR43788:SF8">
    <property type="entry name" value="DNA-BINDING PROTEIN SMUBP-2"/>
    <property type="match status" value="1"/>
</dbReference>
<evidence type="ECO:0000313" key="7">
    <source>
        <dbReference type="Proteomes" id="UP000654913"/>
    </source>
</evidence>
<evidence type="ECO:0000256" key="1">
    <source>
        <dbReference type="ARBA" id="ARBA00022741"/>
    </source>
</evidence>
<dbReference type="Pfam" id="PF13087">
    <property type="entry name" value="AAA_12"/>
    <property type="match status" value="1"/>
</dbReference>
<dbReference type="PANTHER" id="PTHR43788">
    <property type="entry name" value="DNA2/NAM7 HELICASE FAMILY MEMBER"/>
    <property type="match status" value="1"/>
</dbReference>
<sequence>MGPELWAVQQTAAFLDVLIMSPFKAQVARCSKLLGDLYPNASGNGSPVPRIQTVDASQGSEADAVIVTFARNAGCVGALRSPKRVNVMTSRHRHFQYFVSIWTSASSTTVQKDSPAMTNVILDYTKEVPGLLVRASNPT</sequence>
<evidence type="ECO:0000259" key="5">
    <source>
        <dbReference type="Pfam" id="PF13087"/>
    </source>
</evidence>
<evidence type="ECO:0000256" key="4">
    <source>
        <dbReference type="ARBA" id="ARBA00022840"/>
    </source>
</evidence>
<evidence type="ECO:0000256" key="2">
    <source>
        <dbReference type="ARBA" id="ARBA00022801"/>
    </source>
</evidence>